<dbReference type="Proteomes" id="UP000306918">
    <property type="component" value="Unassembled WGS sequence"/>
</dbReference>
<organism evidence="2 3">
    <name type="scientific">Niastella caeni</name>
    <dbReference type="NCBI Taxonomy" id="2569763"/>
    <lineage>
        <taxon>Bacteria</taxon>
        <taxon>Pseudomonadati</taxon>
        <taxon>Bacteroidota</taxon>
        <taxon>Chitinophagia</taxon>
        <taxon>Chitinophagales</taxon>
        <taxon>Chitinophagaceae</taxon>
        <taxon>Niastella</taxon>
    </lineage>
</organism>
<gene>
    <name evidence="2" type="ORF">FAM09_12925</name>
</gene>
<keyword evidence="3" id="KW-1185">Reference proteome</keyword>
<evidence type="ECO:0000313" key="3">
    <source>
        <dbReference type="Proteomes" id="UP000306918"/>
    </source>
</evidence>
<keyword evidence="1" id="KW-0472">Membrane</keyword>
<dbReference type="RefSeq" id="WP_136577534.1">
    <property type="nucleotide sequence ID" value="NZ_STFF01000003.1"/>
</dbReference>
<feature type="transmembrane region" description="Helical" evidence="1">
    <location>
        <begin position="6"/>
        <end position="24"/>
    </location>
</feature>
<name>A0A4S8I157_9BACT</name>
<reference evidence="2 3" key="1">
    <citation type="submission" date="2019-04" db="EMBL/GenBank/DDBJ databases">
        <title>Niastella caeni sp. nov., isolated from activated sludge.</title>
        <authorList>
            <person name="Sheng M."/>
        </authorList>
    </citation>
    <scope>NUCLEOTIDE SEQUENCE [LARGE SCALE GENOMIC DNA]</scope>
    <source>
        <strain evidence="2 3">HX-2-15</strain>
    </source>
</reference>
<proteinExistence type="predicted"/>
<dbReference type="AlphaFoldDB" id="A0A4S8I157"/>
<protein>
    <submittedName>
        <fullName evidence="2">Uncharacterized protein</fullName>
    </submittedName>
</protein>
<dbReference type="EMBL" id="STFF01000003">
    <property type="protein sequence ID" value="THU39402.1"/>
    <property type="molecule type" value="Genomic_DNA"/>
</dbReference>
<evidence type="ECO:0000313" key="2">
    <source>
        <dbReference type="EMBL" id="THU39402.1"/>
    </source>
</evidence>
<keyword evidence="1" id="KW-0812">Transmembrane</keyword>
<sequence length="74" mass="8584">MKEKDEVYVALLIINLGGTFSNSYGMCRLLDRKFDIYNCVRVVSDLINESLVDYVEKDGVIYKTAINFRRDQIV</sequence>
<comment type="caution">
    <text evidence="2">The sequence shown here is derived from an EMBL/GenBank/DDBJ whole genome shotgun (WGS) entry which is preliminary data.</text>
</comment>
<keyword evidence="1" id="KW-1133">Transmembrane helix</keyword>
<evidence type="ECO:0000256" key="1">
    <source>
        <dbReference type="SAM" id="Phobius"/>
    </source>
</evidence>
<accession>A0A4S8I157</accession>